<reference evidence="4" key="1">
    <citation type="journal article" date="2019" name="Int. J. Syst. Evol. Microbiol.">
        <title>The Global Catalogue of Microorganisms (GCM) 10K type strain sequencing project: providing services to taxonomists for standard genome sequencing and annotation.</title>
        <authorList>
            <consortium name="The Broad Institute Genomics Platform"/>
            <consortium name="The Broad Institute Genome Sequencing Center for Infectious Disease"/>
            <person name="Wu L."/>
            <person name="Ma J."/>
        </authorList>
    </citation>
    <scope>NUCLEOTIDE SEQUENCE [LARGE SCALE GENOMIC DNA]</scope>
    <source>
        <strain evidence="4">CGMCC 4.7283</strain>
    </source>
</reference>
<evidence type="ECO:0000259" key="2">
    <source>
        <dbReference type="PROSITE" id="PS51819"/>
    </source>
</evidence>
<dbReference type="SUPFAM" id="SSF54593">
    <property type="entry name" value="Glyoxalase/Bleomycin resistance protein/Dihydroxybiphenyl dioxygenase"/>
    <property type="match status" value="1"/>
</dbReference>
<dbReference type="InterPro" id="IPR037523">
    <property type="entry name" value="VOC_core"/>
</dbReference>
<keyword evidence="4" id="KW-1185">Reference proteome</keyword>
<dbReference type="Pfam" id="PF00903">
    <property type="entry name" value="Glyoxalase"/>
    <property type="match status" value="1"/>
</dbReference>
<dbReference type="Gene3D" id="3.10.180.10">
    <property type="entry name" value="2,3-Dihydroxybiphenyl 1,2-Dioxygenase, domain 1"/>
    <property type="match status" value="1"/>
</dbReference>
<dbReference type="RefSeq" id="WP_380716602.1">
    <property type="nucleotide sequence ID" value="NZ_JBHSGI010000004.1"/>
</dbReference>
<comment type="caution">
    <text evidence="3">The sequence shown here is derived from an EMBL/GenBank/DDBJ whole genome shotgun (WGS) entry which is preliminary data.</text>
</comment>
<sequence>MAKVVTERAAQDPNDLEKTVGAAHPVCCCRNAVSRTSLQTLPTGRETAAKEQTMKLASVRLIARDIRGLVAFYETVTGAKADWLAPVFAEIVTPGASLAIGSEATVALFQEGSAEAAANRTSIIEFQVNDIDAEFTRLKALDVVHAPKLLPWGNRTFQLRDPEGNLVSLYMPETEAAKARFGLCSYGLSRHFRVGCRGGSTVAAGRDDQPSSITGRSFPRGDRESCDDSEPGIQ</sequence>
<dbReference type="EMBL" id="JBHSGI010000004">
    <property type="protein sequence ID" value="MFC4668329.1"/>
    <property type="molecule type" value="Genomic_DNA"/>
</dbReference>
<dbReference type="PROSITE" id="PS51819">
    <property type="entry name" value="VOC"/>
    <property type="match status" value="1"/>
</dbReference>
<proteinExistence type="predicted"/>
<evidence type="ECO:0000313" key="3">
    <source>
        <dbReference type="EMBL" id="MFC4668329.1"/>
    </source>
</evidence>
<dbReference type="InterPro" id="IPR029068">
    <property type="entry name" value="Glyas_Bleomycin-R_OHBP_Dase"/>
</dbReference>
<evidence type="ECO:0000313" key="4">
    <source>
        <dbReference type="Proteomes" id="UP001595973"/>
    </source>
</evidence>
<dbReference type="Proteomes" id="UP001595973">
    <property type="component" value="Unassembled WGS sequence"/>
</dbReference>
<protein>
    <submittedName>
        <fullName evidence="3">VOC family protein</fullName>
    </submittedName>
</protein>
<dbReference type="InterPro" id="IPR004360">
    <property type="entry name" value="Glyas_Fos-R_dOase_dom"/>
</dbReference>
<organism evidence="3 4">
    <name type="scientific">Seohaeicola nanhaiensis</name>
    <dbReference type="NCBI Taxonomy" id="1387282"/>
    <lineage>
        <taxon>Bacteria</taxon>
        <taxon>Pseudomonadati</taxon>
        <taxon>Pseudomonadota</taxon>
        <taxon>Alphaproteobacteria</taxon>
        <taxon>Rhodobacterales</taxon>
        <taxon>Roseobacteraceae</taxon>
        <taxon>Seohaeicola</taxon>
    </lineage>
</organism>
<name>A0ABV9KE16_9RHOB</name>
<feature type="domain" description="VOC" evidence="2">
    <location>
        <begin position="55"/>
        <end position="172"/>
    </location>
</feature>
<evidence type="ECO:0000256" key="1">
    <source>
        <dbReference type="SAM" id="MobiDB-lite"/>
    </source>
</evidence>
<accession>A0ABV9KE16</accession>
<gene>
    <name evidence="3" type="ORF">ACFO5X_07170</name>
</gene>
<feature type="region of interest" description="Disordered" evidence="1">
    <location>
        <begin position="200"/>
        <end position="234"/>
    </location>
</feature>